<name>A0A3P1SCV7_9ACTO</name>
<dbReference type="EMBL" id="RQZF01000009">
    <property type="protein sequence ID" value="RRC94869.1"/>
    <property type="molecule type" value="Genomic_DNA"/>
</dbReference>
<proteinExistence type="predicted"/>
<evidence type="ECO:0008006" key="3">
    <source>
        <dbReference type="Google" id="ProtNLM"/>
    </source>
</evidence>
<dbReference type="AlphaFoldDB" id="A0A3P1SCV7"/>
<sequence length="344" mass="35625">MALSLRHIGLGLTGALIVGALGATLGALTFAPPVPSSLSTPPSITSAAVSSRSFVDERTVTITLKIKEADAAVTPRAGRVTALNVVPGSELTSGSPMLSLDGHRIIALHTATPLYREINDEAVGTDIEALQNELVNLGYDIAVTGRGSWGTRYALADLLDIDDGNGGVPASIPHDLIFWLPAQKVNVKAVNAHLGDVLEPNAELVTLTGGASSGFITLPPGAVDGSRVLKVSGKDYPVPDTGIIEDQTVLQAIVASEAYTFGQMQQQGKEDAVLSLPWKLAEPIDVQAVPAAALFDVTPETACVSSGGKILPVTIIASELGQSFITTAEPLTEVDLQVEGLKCP</sequence>
<keyword evidence="2" id="KW-1185">Reference proteome</keyword>
<comment type="caution">
    <text evidence="1">The sequence shown here is derived from an EMBL/GenBank/DDBJ whole genome shotgun (WGS) entry which is preliminary data.</text>
</comment>
<dbReference type="RefSeq" id="WP_124871407.1">
    <property type="nucleotide sequence ID" value="NZ_RQZF01000009.1"/>
</dbReference>
<reference evidence="1 2" key="1">
    <citation type="submission" date="2018-11" db="EMBL/GenBank/DDBJ databases">
        <title>Genomes From Bacteria Associated with the Canine Oral Cavity: a Test Case for Automated Genome-Based Taxonomic Assignment.</title>
        <authorList>
            <person name="Coil D.A."/>
            <person name="Jospin G."/>
            <person name="Darling A.E."/>
            <person name="Wallis C."/>
            <person name="Davis I.J."/>
            <person name="Harris S."/>
            <person name="Eisen J.A."/>
            <person name="Holcombe L.J."/>
            <person name="O'Flynn C."/>
        </authorList>
    </citation>
    <scope>NUCLEOTIDE SEQUENCE [LARGE SCALE GENOMIC DNA]</scope>
    <source>
        <strain evidence="1 2">OH770</strain>
    </source>
</reference>
<dbReference type="OrthoDB" id="3238883at2"/>
<gene>
    <name evidence="1" type="ORF">EII11_08325</name>
</gene>
<dbReference type="Proteomes" id="UP000280444">
    <property type="component" value="Unassembled WGS sequence"/>
</dbReference>
<accession>A0A3P1SCV7</accession>
<organism evidence="1 2">
    <name type="scientific">Schaalia canis</name>
    <dbReference type="NCBI Taxonomy" id="100469"/>
    <lineage>
        <taxon>Bacteria</taxon>
        <taxon>Bacillati</taxon>
        <taxon>Actinomycetota</taxon>
        <taxon>Actinomycetes</taxon>
        <taxon>Actinomycetales</taxon>
        <taxon>Actinomycetaceae</taxon>
        <taxon>Schaalia</taxon>
    </lineage>
</organism>
<evidence type="ECO:0000313" key="1">
    <source>
        <dbReference type="EMBL" id="RRC94869.1"/>
    </source>
</evidence>
<evidence type="ECO:0000313" key="2">
    <source>
        <dbReference type="Proteomes" id="UP000280444"/>
    </source>
</evidence>
<protein>
    <recommendedName>
        <fullName evidence="3">Peptidoglycan-binding protein</fullName>
    </recommendedName>
</protein>